<accession>A0A9X2XNF7</accession>
<keyword evidence="2" id="KW-0449">Lipoprotein</keyword>
<keyword evidence="1" id="KW-0732">Signal</keyword>
<dbReference type="SUPFAM" id="SSF48452">
    <property type="entry name" value="TPR-like"/>
    <property type="match status" value="1"/>
</dbReference>
<dbReference type="PROSITE" id="PS51257">
    <property type="entry name" value="PROKAR_LIPOPROTEIN"/>
    <property type="match status" value="1"/>
</dbReference>
<organism evidence="2 3">
    <name type="scientific">Paraflavisolibacter caeni</name>
    <dbReference type="NCBI Taxonomy" id="2982496"/>
    <lineage>
        <taxon>Bacteria</taxon>
        <taxon>Pseudomonadati</taxon>
        <taxon>Bacteroidota</taxon>
        <taxon>Chitinophagia</taxon>
        <taxon>Chitinophagales</taxon>
        <taxon>Chitinophagaceae</taxon>
        <taxon>Paraflavisolibacter</taxon>
    </lineage>
</organism>
<dbReference type="Pfam" id="PF12771">
    <property type="entry name" value="SusD-like_2"/>
    <property type="match status" value="1"/>
</dbReference>
<evidence type="ECO:0000313" key="2">
    <source>
        <dbReference type="EMBL" id="MCU7548638.1"/>
    </source>
</evidence>
<name>A0A9X2XNF7_9BACT</name>
<dbReference type="Proteomes" id="UP001155483">
    <property type="component" value="Unassembled WGS sequence"/>
</dbReference>
<sequence>MKKLLIISISLFTLAACTKDIEQFNEQTKNAAQAPAGTLFSNAVRNFADGLTSASVNLNVFRQTVQHWAATTYQDEPNYDFTTRNIPQAWWLRMYRDVLVDLKEAKRLAPLDITISEATKKNRVAIADIMQVYTYSVLVNTFGNVPYLESLDYDNLFPKYDDAKTIYDDLLKRINDDLAALNESGSGFESTSDFVYGGDIPKWKKFANSLKIKLAMTIADADAAKAKLAVEEAVAAGVITSADDNAIVKYSATTPNTNPIWVDLVQSNRQDWVAANTFVDKLKELSDPRLSLYLKPNDAGVYVGGVSGSNNTYANCAKVSNKIIDPALPGLLLDYVEVEFYKAEAKERGFNVAGTAEEHYNNAIKASILYWGGTVAQADTYLQSAGVAYTTAAGSYKQKIGSQKWIALFNRGFEAWTEYRRLDYPVLTPPATAKSGYPNRFTYPTNEQTVNKTNYKDASAKIGGDKVETKLFWDKY</sequence>
<dbReference type="InterPro" id="IPR041662">
    <property type="entry name" value="SusD-like_2"/>
</dbReference>
<evidence type="ECO:0000256" key="1">
    <source>
        <dbReference type="SAM" id="SignalP"/>
    </source>
</evidence>
<dbReference type="RefSeq" id="WP_279296083.1">
    <property type="nucleotide sequence ID" value="NZ_JAOTIF010000002.1"/>
</dbReference>
<dbReference type="Gene3D" id="1.25.40.390">
    <property type="match status" value="1"/>
</dbReference>
<protein>
    <submittedName>
        <fullName evidence="2">SusD/RagB family nutrient-binding outer membrane lipoprotein</fullName>
    </submittedName>
</protein>
<reference evidence="2" key="2">
    <citation type="submission" date="2023-04" db="EMBL/GenBank/DDBJ databases">
        <title>Paracnuella aquatica gen. nov., sp. nov., a member of the family Chitinophagaceae isolated from a hot spring.</title>
        <authorList>
            <person name="Wang C."/>
        </authorList>
    </citation>
    <scope>NUCLEOTIDE SEQUENCE</scope>
    <source>
        <strain evidence="2">LB-8</strain>
    </source>
</reference>
<evidence type="ECO:0000313" key="3">
    <source>
        <dbReference type="Proteomes" id="UP001155483"/>
    </source>
</evidence>
<dbReference type="AlphaFoldDB" id="A0A9X2XNF7"/>
<feature type="signal peptide" evidence="1">
    <location>
        <begin position="1"/>
        <end position="15"/>
    </location>
</feature>
<keyword evidence="3" id="KW-1185">Reference proteome</keyword>
<dbReference type="InterPro" id="IPR011990">
    <property type="entry name" value="TPR-like_helical_dom_sf"/>
</dbReference>
<gene>
    <name evidence="2" type="ORF">OCK74_05890</name>
</gene>
<comment type="caution">
    <text evidence="2">The sequence shown here is derived from an EMBL/GenBank/DDBJ whole genome shotgun (WGS) entry which is preliminary data.</text>
</comment>
<proteinExistence type="predicted"/>
<reference evidence="2" key="1">
    <citation type="submission" date="2022-09" db="EMBL/GenBank/DDBJ databases">
        <authorList>
            <person name="Yuan C."/>
            <person name="Ke Z."/>
        </authorList>
    </citation>
    <scope>NUCLEOTIDE SEQUENCE</scope>
    <source>
        <strain evidence="2">LB-8</strain>
    </source>
</reference>
<dbReference type="EMBL" id="JAOTIF010000002">
    <property type="protein sequence ID" value="MCU7548638.1"/>
    <property type="molecule type" value="Genomic_DNA"/>
</dbReference>
<feature type="chain" id="PRO_5040939596" evidence="1">
    <location>
        <begin position="16"/>
        <end position="476"/>
    </location>
</feature>